<dbReference type="Proteomes" id="UP000001593">
    <property type="component" value="Unassembled WGS sequence"/>
</dbReference>
<evidence type="ECO:0000259" key="3">
    <source>
        <dbReference type="PROSITE" id="PS01179"/>
    </source>
</evidence>
<evidence type="ECO:0000256" key="2">
    <source>
        <dbReference type="SAM" id="MobiDB-lite"/>
    </source>
</evidence>
<dbReference type="eggNOG" id="ENOG502QT08">
    <property type="taxonomic scope" value="Eukaryota"/>
</dbReference>
<dbReference type="HOGENOM" id="CLU_072087_0_0_1"/>
<dbReference type="Gene3D" id="2.30.29.30">
    <property type="entry name" value="Pleckstrin-homology domain (PH domain)/Phosphotyrosine-binding domain (PTB)"/>
    <property type="match status" value="2"/>
</dbReference>
<sequence>FPVHSMGWVELEENQVAPHNMSETIADCISTLAKNRNDLWNTSETWGEGKDIRLLLEGDTLKLVEPRNKVTLLVQPVSKMRVWGVGKEDHRDFAYVARDPHTSKHKCHMFRCHGNISGRAITNALHEMCNKILEEKRRAQESVSKTAQPKPWSDIMNTPPPPSAKQQKKTFTAKFVGSTDVNKPTGMDMLNKAISKVWSRGGPKRTVLIEVTVSSIKITDCTSQEVIAEDRVRFLSFMGVGKDDSLCGYVMANGADSFVCHVFQCSPNAATLTKALREACQLRFQKCLDAHPEAAARIPAPDAEKSKDKDKVK</sequence>
<dbReference type="CDD" id="cd01271">
    <property type="entry name" value="PTB2_Fe65"/>
    <property type="match status" value="1"/>
</dbReference>
<feature type="region of interest" description="Disordered" evidence="2">
    <location>
        <begin position="142"/>
        <end position="168"/>
    </location>
</feature>
<accession>A7SXB9</accession>
<evidence type="ECO:0000313" key="5">
    <source>
        <dbReference type="Proteomes" id="UP000001593"/>
    </source>
</evidence>
<feature type="domain" description="PID" evidence="3">
    <location>
        <begin position="1"/>
        <end position="141"/>
    </location>
</feature>
<dbReference type="EMBL" id="DS469883">
    <property type="protein sequence ID" value="EDO31650.1"/>
    <property type="molecule type" value="Genomic_DNA"/>
</dbReference>
<evidence type="ECO:0000313" key="4">
    <source>
        <dbReference type="EMBL" id="EDO31650.1"/>
    </source>
</evidence>
<protein>
    <recommendedName>
        <fullName evidence="3">PID domain-containing protein</fullName>
    </recommendedName>
</protein>
<dbReference type="STRING" id="45351.A7SXB9"/>
<dbReference type="SUPFAM" id="SSF50729">
    <property type="entry name" value="PH domain-like"/>
    <property type="match status" value="2"/>
</dbReference>
<dbReference type="AlphaFoldDB" id="A7SXB9"/>
<proteinExistence type="predicted"/>
<gene>
    <name evidence="4" type="ORF">NEMVEDRAFT_v1g136532</name>
</gene>
<feature type="domain" description="PID" evidence="3">
    <location>
        <begin position="171"/>
        <end position="294"/>
    </location>
</feature>
<dbReference type="PANTHER" id="PTHR14058">
    <property type="entry name" value="AMYLOID BETA A4 PRECURSOR PROTEIN-BINDING FAMILY B"/>
    <property type="match status" value="1"/>
</dbReference>
<reference evidence="4 5" key="1">
    <citation type="journal article" date="2007" name="Science">
        <title>Sea anemone genome reveals ancestral eumetazoan gene repertoire and genomic organization.</title>
        <authorList>
            <person name="Putnam N.H."/>
            <person name="Srivastava M."/>
            <person name="Hellsten U."/>
            <person name="Dirks B."/>
            <person name="Chapman J."/>
            <person name="Salamov A."/>
            <person name="Terry A."/>
            <person name="Shapiro H."/>
            <person name="Lindquist E."/>
            <person name="Kapitonov V.V."/>
            <person name="Jurka J."/>
            <person name="Genikhovich G."/>
            <person name="Grigoriev I.V."/>
            <person name="Lucas S.M."/>
            <person name="Steele R.E."/>
            <person name="Finnerty J.R."/>
            <person name="Technau U."/>
            <person name="Martindale M.Q."/>
            <person name="Rokhsar D.S."/>
        </authorList>
    </citation>
    <scope>NUCLEOTIDE SEQUENCE [LARGE SCALE GENOMIC DNA]</scope>
    <source>
        <strain evidence="5">CH2 X CH6</strain>
    </source>
</reference>
<evidence type="ECO:0000256" key="1">
    <source>
        <dbReference type="ARBA" id="ARBA00022737"/>
    </source>
</evidence>
<dbReference type="PROSITE" id="PS01179">
    <property type="entry name" value="PID"/>
    <property type="match status" value="2"/>
</dbReference>
<dbReference type="SMART" id="SM00462">
    <property type="entry name" value="PTB"/>
    <property type="match status" value="2"/>
</dbReference>
<organism evidence="4 5">
    <name type="scientific">Nematostella vectensis</name>
    <name type="common">Starlet sea anemone</name>
    <dbReference type="NCBI Taxonomy" id="45351"/>
    <lineage>
        <taxon>Eukaryota</taxon>
        <taxon>Metazoa</taxon>
        <taxon>Cnidaria</taxon>
        <taxon>Anthozoa</taxon>
        <taxon>Hexacorallia</taxon>
        <taxon>Actiniaria</taxon>
        <taxon>Edwardsiidae</taxon>
        <taxon>Nematostella</taxon>
    </lineage>
</organism>
<dbReference type="FunFam" id="2.30.29.30:FF:000005">
    <property type="entry name" value="Amyloid beta (A4) protein b"/>
    <property type="match status" value="1"/>
</dbReference>
<dbReference type="InterPro" id="IPR039576">
    <property type="entry name" value="APBB1/2/3"/>
</dbReference>
<name>A7SXB9_NEMVE</name>
<keyword evidence="5" id="KW-1185">Reference proteome</keyword>
<dbReference type="OMA" id="ANLICEC"/>
<dbReference type="PANTHER" id="PTHR14058:SF8">
    <property type="entry name" value="PROTEIN FE65 HOMOLOG"/>
    <property type="match status" value="1"/>
</dbReference>
<feature type="non-terminal residue" evidence="4">
    <location>
        <position position="313"/>
    </location>
</feature>
<dbReference type="Pfam" id="PF00640">
    <property type="entry name" value="PID"/>
    <property type="match status" value="2"/>
</dbReference>
<dbReference type="InterPro" id="IPR011993">
    <property type="entry name" value="PH-like_dom_sf"/>
</dbReference>
<keyword evidence="1" id="KW-0677">Repeat</keyword>
<dbReference type="InterPro" id="IPR006020">
    <property type="entry name" value="PTB/PI_dom"/>
</dbReference>
<dbReference type="InParanoid" id="A7SXB9"/>
<dbReference type="GO" id="GO:0001540">
    <property type="term" value="F:amyloid-beta binding"/>
    <property type="evidence" value="ECO:0007669"/>
    <property type="project" value="InterPro"/>
</dbReference>
<dbReference type="PhylomeDB" id="A7SXB9"/>